<reference evidence="4" key="1">
    <citation type="journal article" date="2018" name="Nat. Microbiol.">
        <title>Leveraging single-cell genomics to expand the fungal tree of life.</title>
        <authorList>
            <person name="Ahrendt S.R."/>
            <person name="Quandt C.A."/>
            <person name="Ciobanu D."/>
            <person name="Clum A."/>
            <person name="Salamov A."/>
            <person name="Andreopoulos B."/>
            <person name="Cheng J.F."/>
            <person name="Woyke T."/>
            <person name="Pelin A."/>
            <person name="Henrissat B."/>
            <person name="Reynolds N.K."/>
            <person name="Benny G.L."/>
            <person name="Smith M.E."/>
            <person name="James T.Y."/>
            <person name="Grigoriev I.V."/>
        </authorList>
    </citation>
    <scope>NUCLEOTIDE SEQUENCE [LARGE SCALE GENOMIC DNA]</scope>
    <source>
        <strain evidence="4">RSA 1356</strain>
    </source>
</reference>
<feature type="signal peptide" evidence="2">
    <location>
        <begin position="1"/>
        <end position="27"/>
    </location>
</feature>
<keyword evidence="1" id="KW-1133">Transmembrane helix</keyword>
<feature type="transmembrane region" description="Helical" evidence="1">
    <location>
        <begin position="315"/>
        <end position="338"/>
    </location>
</feature>
<sequence>MSLSLSVRRWLAPLLLAWLACVQLASAHLTATWNGTTLALPTMDYLMHRTPFYNRSGLAVLWPWVRNSSDCAMRPVDPNQQTVKLGATEAAQYPDTALIVYWSTAAMSGCKTLAQVGLAAQSAGKEFEQLGYPPLSLVIMIVFSNDTVPVWGPSTLMYRSTTPSIPDGPPVVDMALLNQWDSLSFYRQFRAVPFSVRFRAMEEHGVWNDAYLSPGYTMYIWLLFTLVLLAFLYALARFFRLIVLRKTPDGLRLVIVVLTFIYCVFLLAYFVITNLSFVGRIIEDIVMLLSVSALELLLWRWALRAKNVFSRITIVIFLGCVALHLLMILGLFALNAYIALTWQYEELSSAVYVLVRYVAPVIPLIGVIIFGGFAPLHTRYLVLHMRVPCSPPYRGTHTLPAVRALVCLAVTGIRWPKTKRDEFARVSLGGGTTLHVPEEAVGWRGRLWNQLASAFGRSTTGLDAAAKPPPPPPLHHETDISEWQLNDSRPTDTLGIQKMGETIHMQTVHHPSYSAIQTETIVVEDLSGHHQSMGDVATVVGSNVEESIHVMPTDTYQDVTVISGHYHRIPVIVARNRTSLRLALYTQHSSLMFLHAVQYSKPDGPI</sequence>
<evidence type="ECO:0000256" key="1">
    <source>
        <dbReference type="SAM" id="Phobius"/>
    </source>
</evidence>
<feature type="transmembrane region" description="Helical" evidence="1">
    <location>
        <begin position="218"/>
        <end position="239"/>
    </location>
</feature>
<protein>
    <recommendedName>
        <fullName evidence="5">Lung seven transmembrane receptor-domain-containing protein</fullName>
    </recommendedName>
</protein>
<feature type="transmembrane region" description="Helical" evidence="1">
    <location>
        <begin position="251"/>
        <end position="273"/>
    </location>
</feature>
<organism evidence="3 4">
    <name type="scientific">Thamnocephalis sphaerospora</name>
    <dbReference type="NCBI Taxonomy" id="78915"/>
    <lineage>
        <taxon>Eukaryota</taxon>
        <taxon>Fungi</taxon>
        <taxon>Fungi incertae sedis</taxon>
        <taxon>Zoopagomycota</taxon>
        <taxon>Zoopagomycotina</taxon>
        <taxon>Zoopagomycetes</taxon>
        <taxon>Zoopagales</taxon>
        <taxon>Sigmoideomycetaceae</taxon>
        <taxon>Thamnocephalis</taxon>
    </lineage>
</organism>
<evidence type="ECO:0000256" key="2">
    <source>
        <dbReference type="SAM" id="SignalP"/>
    </source>
</evidence>
<keyword evidence="1" id="KW-0812">Transmembrane</keyword>
<dbReference type="Proteomes" id="UP000271241">
    <property type="component" value="Unassembled WGS sequence"/>
</dbReference>
<feature type="chain" id="PRO_5020933364" description="Lung seven transmembrane receptor-domain-containing protein" evidence="2">
    <location>
        <begin position="28"/>
        <end position="606"/>
    </location>
</feature>
<accession>A0A4P9XTK6</accession>
<feature type="transmembrane region" description="Helical" evidence="1">
    <location>
        <begin position="350"/>
        <end position="376"/>
    </location>
</feature>
<keyword evidence="1" id="KW-0472">Membrane</keyword>
<evidence type="ECO:0008006" key="5">
    <source>
        <dbReference type="Google" id="ProtNLM"/>
    </source>
</evidence>
<feature type="transmembrane region" description="Helical" evidence="1">
    <location>
        <begin position="285"/>
        <end position="303"/>
    </location>
</feature>
<evidence type="ECO:0000313" key="3">
    <source>
        <dbReference type="EMBL" id="RKP09322.1"/>
    </source>
</evidence>
<dbReference type="EMBL" id="KZ992522">
    <property type="protein sequence ID" value="RKP09322.1"/>
    <property type="molecule type" value="Genomic_DNA"/>
</dbReference>
<name>A0A4P9XTK6_9FUNG</name>
<proteinExistence type="predicted"/>
<evidence type="ECO:0000313" key="4">
    <source>
        <dbReference type="Proteomes" id="UP000271241"/>
    </source>
</evidence>
<gene>
    <name evidence="3" type="ORF">THASP1DRAFT_22816</name>
</gene>
<keyword evidence="2" id="KW-0732">Signal</keyword>
<dbReference type="AlphaFoldDB" id="A0A4P9XTK6"/>
<keyword evidence="4" id="KW-1185">Reference proteome</keyword>